<dbReference type="PANTHER" id="PTHR42879">
    <property type="entry name" value="3-OXOACYL-(ACYL-CARRIER-PROTEIN) REDUCTASE"/>
    <property type="match status" value="1"/>
</dbReference>
<dbReference type="GO" id="GO:0032787">
    <property type="term" value="P:monocarboxylic acid metabolic process"/>
    <property type="evidence" value="ECO:0007669"/>
    <property type="project" value="UniProtKB-ARBA"/>
</dbReference>
<accession>A0A8J6CEV9</accession>
<dbReference type="InterPro" id="IPR057326">
    <property type="entry name" value="KR_dom"/>
</dbReference>
<feature type="transmembrane region" description="Helical" evidence="5">
    <location>
        <begin position="77"/>
        <end position="98"/>
    </location>
</feature>
<dbReference type="PRINTS" id="PR00080">
    <property type="entry name" value="SDRFAMILY"/>
</dbReference>
<gene>
    <name evidence="7" type="ORF">KFE25_012356</name>
</gene>
<keyword evidence="5" id="KW-1133">Transmembrane helix</keyword>
<dbReference type="EMBL" id="JAGTXO010000011">
    <property type="protein sequence ID" value="KAG8464993.1"/>
    <property type="molecule type" value="Genomic_DNA"/>
</dbReference>
<evidence type="ECO:0000259" key="6">
    <source>
        <dbReference type="SMART" id="SM00822"/>
    </source>
</evidence>
<keyword evidence="5" id="KW-0472">Membrane</keyword>
<dbReference type="Proteomes" id="UP000751190">
    <property type="component" value="Unassembled WGS sequence"/>
</dbReference>
<evidence type="ECO:0000256" key="1">
    <source>
        <dbReference type="ARBA" id="ARBA00006484"/>
    </source>
</evidence>
<organism evidence="7 8">
    <name type="scientific">Diacronema lutheri</name>
    <name type="common">Unicellular marine alga</name>
    <name type="synonym">Monochrysis lutheri</name>
    <dbReference type="NCBI Taxonomy" id="2081491"/>
    <lineage>
        <taxon>Eukaryota</taxon>
        <taxon>Haptista</taxon>
        <taxon>Haptophyta</taxon>
        <taxon>Pavlovophyceae</taxon>
        <taxon>Pavlovales</taxon>
        <taxon>Pavlovaceae</taxon>
        <taxon>Diacronema</taxon>
    </lineage>
</organism>
<dbReference type="CDD" id="cd05333">
    <property type="entry name" value="BKR_SDR_c"/>
    <property type="match status" value="1"/>
</dbReference>
<comment type="similarity">
    <text evidence="1">Belongs to the short-chain dehydrogenases/reductases (SDR) family.</text>
</comment>
<evidence type="ECO:0000256" key="3">
    <source>
        <dbReference type="ARBA" id="ARBA00023002"/>
    </source>
</evidence>
<dbReference type="SMART" id="SM00822">
    <property type="entry name" value="PKS_KR"/>
    <property type="match status" value="1"/>
</dbReference>
<dbReference type="EC" id="1.1.1.100" evidence="2"/>
<sequence>MWSLPRRAGHAAARIPRSSSFDVISMPARFRDATARILRRARRPRAVDVRLADKLSFVLGVCGCSLTQWVFSDAPQRMWLLYSLAIGPLVALRLWMYLPSRMSLFLLDFCYLTQVLLLVHIHLLPCSRRLHYALFSLCTGPLALAVVAWRNSLVFHSIDKVTSIFIHLLPIATMHTLHWHPPSRCASSPSGWRAEHGLALSEWLGTPLAIYAAWQLAYVLIVDVSLAPALASNPEQQTSIRMLTAKPYNRIAIGTLRGCRRLRLFGPAEEYNADSWKTKCVFMGTQGLYTVVALLPTGLGIARSRVAHFALIAALLIIAVWNGAGYYFEVFSRRYEAELLRREERTLRELAEAAGEAAATAPDRGGCAPLAADWREPALGKGRATAGARGDFSRSESKAELLRLSDNLSALADVAGGVARAASGQIDAEPLISGTASAVDLAHATGGVLDASACLDGDAYDAGWRGACASVAGVALLLLSATSGIARGFTGVSAPRARLVSARRVASPSMSAVGDVAIVTGGSRGIGKAIALALGGAGCKVVVNYLSSAAPAEAVVAQIKASGGEAVAIQADVSKQEAVIELFKQASTAFGDTPISLLVNNGGITRDALAIRMKPQQWQDVIDCNLSGVWWCSQEAGKMMIRKRKGRIINIASVVGQIGNPGQANYAAAKGGVIAMTKTLAKEFGSRGVTVNAIAPGFIESEMTADLPGIQELLKSIPLGRFGKAEEIAGMVKFLGTDPAADYITGHVFNVDGGIAIGV</sequence>
<feature type="transmembrane region" description="Helical" evidence="5">
    <location>
        <begin position="105"/>
        <end position="124"/>
    </location>
</feature>
<feature type="transmembrane region" description="Helical" evidence="5">
    <location>
        <begin position="208"/>
        <end position="231"/>
    </location>
</feature>
<feature type="transmembrane region" description="Helical" evidence="5">
    <location>
        <begin position="306"/>
        <end position="328"/>
    </location>
</feature>
<dbReference type="InterPro" id="IPR036291">
    <property type="entry name" value="NAD(P)-bd_dom_sf"/>
</dbReference>
<protein>
    <recommendedName>
        <fullName evidence="2">3-oxoacyl-[acyl-carrier-protein] reductase</fullName>
        <ecNumber evidence="2">1.1.1.100</ecNumber>
    </recommendedName>
</protein>
<evidence type="ECO:0000313" key="8">
    <source>
        <dbReference type="Proteomes" id="UP000751190"/>
    </source>
</evidence>
<dbReference type="Gene3D" id="3.40.50.720">
    <property type="entry name" value="NAD(P)-binding Rossmann-like Domain"/>
    <property type="match status" value="1"/>
</dbReference>
<keyword evidence="5" id="KW-0812">Transmembrane</keyword>
<dbReference type="InterPro" id="IPR020904">
    <property type="entry name" value="Sc_DH/Rdtase_CS"/>
</dbReference>
<keyword evidence="8" id="KW-1185">Reference proteome</keyword>
<evidence type="ECO:0000256" key="4">
    <source>
        <dbReference type="ARBA" id="ARBA00048508"/>
    </source>
</evidence>
<dbReference type="NCBIfam" id="NF009466">
    <property type="entry name" value="PRK12826.1-2"/>
    <property type="match status" value="1"/>
</dbReference>
<dbReference type="SUPFAM" id="SSF51735">
    <property type="entry name" value="NAD(P)-binding Rossmann-fold domains"/>
    <property type="match status" value="1"/>
</dbReference>
<dbReference type="Pfam" id="PF00106">
    <property type="entry name" value="adh_short"/>
    <property type="match status" value="1"/>
</dbReference>
<feature type="transmembrane region" description="Helical" evidence="5">
    <location>
        <begin position="130"/>
        <end position="149"/>
    </location>
</feature>
<keyword evidence="3" id="KW-0560">Oxidoreductase</keyword>
<dbReference type="InterPro" id="IPR002347">
    <property type="entry name" value="SDR_fam"/>
</dbReference>
<evidence type="ECO:0000256" key="2">
    <source>
        <dbReference type="ARBA" id="ARBA00012948"/>
    </source>
</evidence>
<dbReference type="GO" id="GO:0004316">
    <property type="term" value="F:3-oxoacyl-[acyl-carrier-protein] reductase (NADPH) activity"/>
    <property type="evidence" value="ECO:0007669"/>
    <property type="project" value="UniProtKB-EC"/>
</dbReference>
<comment type="caution">
    <text evidence="7">The sequence shown here is derived from an EMBL/GenBank/DDBJ whole genome shotgun (WGS) entry which is preliminary data.</text>
</comment>
<comment type="catalytic activity">
    <reaction evidence="4">
        <text>a (3R)-hydroxyacyl-[ACP] + NADP(+) = a 3-oxoacyl-[ACP] + NADPH + H(+)</text>
        <dbReference type="Rhea" id="RHEA:17397"/>
        <dbReference type="Rhea" id="RHEA-COMP:9916"/>
        <dbReference type="Rhea" id="RHEA-COMP:9945"/>
        <dbReference type="ChEBI" id="CHEBI:15378"/>
        <dbReference type="ChEBI" id="CHEBI:57783"/>
        <dbReference type="ChEBI" id="CHEBI:58349"/>
        <dbReference type="ChEBI" id="CHEBI:78776"/>
        <dbReference type="ChEBI" id="CHEBI:78827"/>
        <dbReference type="EC" id="1.1.1.100"/>
    </reaction>
</comment>
<evidence type="ECO:0000313" key="7">
    <source>
        <dbReference type="EMBL" id="KAG8464993.1"/>
    </source>
</evidence>
<reference evidence="7" key="1">
    <citation type="submission" date="2021-05" db="EMBL/GenBank/DDBJ databases">
        <title>The genome of the haptophyte Pavlova lutheri (Diacronema luteri, Pavlovales) - a model for lipid biosynthesis in eukaryotic algae.</title>
        <authorList>
            <person name="Hulatt C.J."/>
            <person name="Posewitz M.C."/>
        </authorList>
    </citation>
    <scope>NUCLEOTIDE SEQUENCE</scope>
    <source>
        <strain evidence="7">NIVA-4/92</strain>
    </source>
</reference>
<evidence type="ECO:0000256" key="5">
    <source>
        <dbReference type="SAM" id="Phobius"/>
    </source>
</evidence>
<dbReference type="PRINTS" id="PR00081">
    <property type="entry name" value="GDHRDH"/>
</dbReference>
<dbReference type="PROSITE" id="PS00061">
    <property type="entry name" value="ADH_SHORT"/>
    <property type="match status" value="1"/>
</dbReference>
<dbReference type="InterPro" id="IPR050259">
    <property type="entry name" value="SDR"/>
</dbReference>
<dbReference type="FunFam" id="3.40.50.720:FF:000173">
    <property type="entry name" value="3-oxoacyl-[acyl-carrier protein] reductase"/>
    <property type="match status" value="1"/>
</dbReference>
<feature type="domain" description="Ketoreductase" evidence="6">
    <location>
        <begin position="515"/>
        <end position="702"/>
    </location>
</feature>
<dbReference type="InterPro" id="IPR021261">
    <property type="entry name" value="GPCAT"/>
</dbReference>
<dbReference type="PANTHER" id="PTHR42879:SF2">
    <property type="entry name" value="3-OXOACYL-[ACYL-CARRIER-PROTEIN] REDUCTASE FABG"/>
    <property type="match status" value="1"/>
</dbReference>
<dbReference type="AlphaFoldDB" id="A0A8J6CEV9"/>
<dbReference type="Pfam" id="PF10998">
    <property type="entry name" value="DUF2838"/>
    <property type="match status" value="1"/>
</dbReference>
<dbReference type="OrthoDB" id="1393670at2759"/>
<proteinExistence type="inferred from homology"/>
<name>A0A8J6CEV9_DIALT</name>